<dbReference type="GO" id="GO:0016874">
    <property type="term" value="F:ligase activity"/>
    <property type="evidence" value="ECO:0007669"/>
    <property type="project" value="UniProtKB-KW"/>
</dbReference>
<feature type="domain" description="ATP-grasp" evidence="2">
    <location>
        <begin position="241"/>
        <end position="288"/>
    </location>
</feature>
<accession>A0A9X2I3A2</accession>
<dbReference type="Gene3D" id="3.30.470.20">
    <property type="entry name" value="ATP-grasp fold, B domain"/>
    <property type="match status" value="1"/>
</dbReference>
<evidence type="ECO:0000313" key="4">
    <source>
        <dbReference type="Proteomes" id="UP001139319"/>
    </source>
</evidence>
<protein>
    <submittedName>
        <fullName evidence="3">Tubulin--tyrosine ligase family protein</fullName>
    </submittedName>
</protein>
<gene>
    <name evidence="3" type="ORF">M6D89_12080</name>
</gene>
<keyword evidence="3" id="KW-0436">Ligase</keyword>
<reference evidence="3" key="1">
    <citation type="submission" date="2022-05" db="EMBL/GenBank/DDBJ databases">
        <authorList>
            <person name="Sun H.-N."/>
        </authorList>
    </citation>
    <scope>NUCLEOTIDE SEQUENCE</scope>
    <source>
        <strain evidence="3">HB14</strain>
    </source>
</reference>
<dbReference type="EMBL" id="JAMFTH010000003">
    <property type="protein sequence ID" value="MCP8900038.1"/>
    <property type="molecule type" value="Genomic_DNA"/>
</dbReference>
<evidence type="ECO:0000313" key="3">
    <source>
        <dbReference type="EMBL" id="MCP8900038.1"/>
    </source>
</evidence>
<proteinExistence type="predicted"/>
<evidence type="ECO:0000259" key="2">
    <source>
        <dbReference type="PROSITE" id="PS50975"/>
    </source>
</evidence>
<dbReference type="RefSeq" id="WP_253968328.1">
    <property type="nucleotide sequence ID" value="NZ_JAMFTH010000003.1"/>
</dbReference>
<dbReference type="GO" id="GO:0005524">
    <property type="term" value="F:ATP binding"/>
    <property type="evidence" value="ECO:0007669"/>
    <property type="project" value="UniProtKB-UniRule"/>
</dbReference>
<dbReference type="AlphaFoldDB" id="A0A9X2I3A2"/>
<sequence length="330" mass="37530">MYIQANRASKLFAEAGRRANQNTHVANNNQVFSYWCRFYGDNPDERSDAIKLIEAEVYNQLENKSRVAKSAIEKGVSDLFPPSCFSIAEAQAQSRPGDIWFVKPNHLSGGRDIQVVSHEQLASLEMPQFAFLQKGEQHLHLMNGRKYTGRCYLLVWNGKVFLYRDGFYMVHGKPYDPQSCDYSVQVDHRGYEQAGSEIKMHCLRQGPDYSQVFSHLLKANLKLLPVLEPAIAASSERRYLLLGIDFLRREDGSIVFIEINAIPNFVHTSEINQQLNTPFFEHCMYAVSGVPTRELVPLSSNPVRDWWNRLTGSSRVDHSAGDRESPKVSG</sequence>
<dbReference type="InterPro" id="IPR011761">
    <property type="entry name" value="ATP-grasp"/>
</dbReference>
<keyword evidence="4" id="KW-1185">Reference proteome</keyword>
<comment type="caution">
    <text evidence="3">The sequence shown here is derived from an EMBL/GenBank/DDBJ whole genome shotgun (WGS) entry which is preliminary data.</text>
</comment>
<dbReference type="Proteomes" id="UP001139319">
    <property type="component" value="Unassembled WGS sequence"/>
</dbReference>
<keyword evidence="1" id="KW-0547">Nucleotide-binding</keyword>
<reference evidence="3" key="2">
    <citation type="submission" date="2023-01" db="EMBL/GenBank/DDBJ databases">
        <title>Gilvimarinus xylanilyticus HB14 isolated from Caulerpa lentillifera aquaculture base in Hainan, China.</title>
        <authorList>
            <person name="Zhang Y.-J."/>
        </authorList>
    </citation>
    <scope>NUCLEOTIDE SEQUENCE</scope>
    <source>
        <strain evidence="3">HB14</strain>
    </source>
</reference>
<name>A0A9X2I3A2_9GAMM</name>
<keyword evidence="1" id="KW-0067">ATP-binding</keyword>
<evidence type="ECO:0000256" key="1">
    <source>
        <dbReference type="PROSITE-ProRule" id="PRU00409"/>
    </source>
</evidence>
<dbReference type="GO" id="GO:0046872">
    <property type="term" value="F:metal ion binding"/>
    <property type="evidence" value="ECO:0007669"/>
    <property type="project" value="InterPro"/>
</dbReference>
<dbReference type="SUPFAM" id="SSF56059">
    <property type="entry name" value="Glutathione synthetase ATP-binding domain-like"/>
    <property type="match status" value="1"/>
</dbReference>
<organism evidence="3 4">
    <name type="scientific">Gilvimarinus xylanilyticus</name>
    <dbReference type="NCBI Taxonomy" id="2944139"/>
    <lineage>
        <taxon>Bacteria</taxon>
        <taxon>Pseudomonadati</taxon>
        <taxon>Pseudomonadota</taxon>
        <taxon>Gammaproteobacteria</taxon>
        <taxon>Cellvibrionales</taxon>
        <taxon>Cellvibrionaceae</taxon>
        <taxon>Gilvimarinus</taxon>
    </lineage>
</organism>
<dbReference type="PROSITE" id="PS50975">
    <property type="entry name" value="ATP_GRASP"/>
    <property type="match status" value="1"/>
</dbReference>